<dbReference type="EMBL" id="MT142387">
    <property type="protein sequence ID" value="QJA79594.1"/>
    <property type="molecule type" value="Genomic_DNA"/>
</dbReference>
<accession>A0A6M3KD67</accession>
<organism evidence="1">
    <name type="scientific">viral metagenome</name>
    <dbReference type="NCBI Taxonomy" id="1070528"/>
    <lineage>
        <taxon>unclassified sequences</taxon>
        <taxon>metagenomes</taxon>
        <taxon>organismal metagenomes</taxon>
    </lineage>
</organism>
<proteinExistence type="predicted"/>
<evidence type="ECO:0000313" key="2">
    <source>
        <dbReference type="EMBL" id="QJA85042.1"/>
    </source>
</evidence>
<sequence>MKAEWFDCVCYADSLRVDKNAGSDTVDFSIYSQPLVQYPLRFRLRYIWRIIVHGEPYGDQLILSREDADRLAYYLLSEKGESP</sequence>
<gene>
    <name evidence="1" type="ORF">MM415A00857_0013</name>
    <name evidence="2" type="ORF">MM415B02291_0010</name>
</gene>
<name>A0A6M3KD67_9ZZZZ</name>
<dbReference type="AlphaFoldDB" id="A0A6M3KD67"/>
<protein>
    <submittedName>
        <fullName evidence="1">Uncharacterized protein</fullName>
    </submittedName>
</protein>
<evidence type="ECO:0000313" key="1">
    <source>
        <dbReference type="EMBL" id="QJA79594.1"/>
    </source>
</evidence>
<dbReference type="EMBL" id="MT142550">
    <property type="protein sequence ID" value="QJA85042.1"/>
    <property type="molecule type" value="Genomic_DNA"/>
</dbReference>
<reference evidence="1" key="1">
    <citation type="submission" date="2020-03" db="EMBL/GenBank/DDBJ databases">
        <title>The deep terrestrial virosphere.</title>
        <authorList>
            <person name="Holmfeldt K."/>
            <person name="Nilsson E."/>
            <person name="Simone D."/>
            <person name="Lopez-Fernandez M."/>
            <person name="Wu X."/>
            <person name="de Brujin I."/>
            <person name="Lundin D."/>
            <person name="Andersson A."/>
            <person name="Bertilsson S."/>
            <person name="Dopson M."/>
        </authorList>
    </citation>
    <scope>NUCLEOTIDE SEQUENCE</scope>
    <source>
        <strain evidence="1">MM415A00857</strain>
        <strain evidence="2">MM415B02291</strain>
    </source>
</reference>